<organism evidence="3 4">
    <name type="scientific">Phytophthora nicotianae P1976</name>
    <dbReference type="NCBI Taxonomy" id="1317066"/>
    <lineage>
        <taxon>Eukaryota</taxon>
        <taxon>Sar</taxon>
        <taxon>Stramenopiles</taxon>
        <taxon>Oomycota</taxon>
        <taxon>Peronosporomycetes</taxon>
        <taxon>Peronosporales</taxon>
        <taxon>Peronosporaceae</taxon>
        <taxon>Phytophthora</taxon>
    </lineage>
</organism>
<feature type="compositionally biased region" description="Acidic residues" evidence="2">
    <location>
        <begin position="410"/>
        <end position="425"/>
    </location>
</feature>
<keyword evidence="1" id="KW-0175">Coiled coil</keyword>
<evidence type="ECO:0000256" key="1">
    <source>
        <dbReference type="SAM" id="Coils"/>
    </source>
</evidence>
<feature type="region of interest" description="Disordered" evidence="2">
    <location>
        <begin position="487"/>
        <end position="670"/>
    </location>
</feature>
<feature type="coiled-coil region" evidence="1">
    <location>
        <begin position="46"/>
        <end position="73"/>
    </location>
</feature>
<feature type="compositionally biased region" description="Acidic residues" evidence="2">
    <location>
        <begin position="340"/>
        <end position="349"/>
    </location>
</feature>
<evidence type="ECO:0000313" key="4">
    <source>
        <dbReference type="Proteomes" id="UP000028582"/>
    </source>
</evidence>
<comment type="caution">
    <text evidence="3">The sequence shown here is derived from an EMBL/GenBank/DDBJ whole genome shotgun (WGS) entry which is preliminary data.</text>
</comment>
<feature type="region of interest" description="Disordered" evidence="2">
    <location>
        <begin position="340"/>
        <end position="367"/>
    </location>
</feature>
<name>A0A080ZNV3_PHYNI</name>
<proteinExistence type="predicted"/>
<sequence length="1125" mass="124756">MDDANVPAAAQISQADIIERQAETIARLKKQVQKGSEYKQLTKSKLKEAAVRLKEYRLRVETLLRAEETLKQQLKTEQTAHAKTKELHKSALNQVKAKKQAHVSTQTDEKTKVTRTSQTVLSGQVERVIKKTMVDTEVQTVDVVVDIFTSRKRGRTSTQTQMDQMVPKLSRHSPKEALEDSLTMNAEPIQLIGRHSTTFRHETSAALDAELAFSDSDVETGEKLTRNSIMESGENSELIAFDPTVSSEIDKELDFSDDEFAETKKHDVLTGQKTNTDAGVSLLSGFDAAVQSEIDKELESSEDEQVETCRKRYVETRLVVETAEKAVLFDAIADEIDKDLETSSDEEDNEKININAATKDRGRDDDNGRTLVSIDYELDGEFAALESDSEPENQGKHAGASSSSSSSDSDSSDSSDSNSDDDGDDAMAGTADKKTIQIADTISPGLIAEKECDREPSTADAVVLTTPIEKNIVSASEVYSPIVEAESSLQTPDPLQLNTTATEISHSKNKEDSGDVNYPPSPVQKSIPDPLQSTQTVDEDANNSAVLPAIIDARSPQPAVSTPSDEEDKPATEESTSISTQSVDHPLDSRTTERGELVHSSTEAVRTATDALDSESLSPNDISLKRSRKADEAKLNGSASAQKKAKRAEASNEVKSPANKAMKPVNSESKDEWRMKKSLTLFKQAILLSKGEEADSKYARRTITVLVNQSSRFIDMHDHVMALCQFLADTFQELNTTPIEVVCGSLGVFRTPRSRRLLQENKLGLSWLVNQLLLRLVSHGDTLNLSNVDECLLHLRGFLVEERTNIGEFLSTSTAQTPVTTQHVNVSHDKVFLAHICALHTHLCKATGQLSRARVLLFDIIRSNPDIRGLYFAMVILEIYPEMLEREFDEQCIERQGVLKETLLHAFIVISSTAAARRELLLHQSSLTMLHRIADAIQKPELEQVDGADMCIQKLYIQKLYDQLIGPETDYFELAKSMEICTAVHDRDLVTQIFSIEQCRKLYAKANITAKSGILSVIGRIATRTRSDQYVESVIDWLYEILSSQTMDKVSEDQFKLLVTCSKVCVDLILEYSASSGLNSRRRVLCAVVKWFELIPSDQLLDLPAIFLRRLRLAVLAARPHLVPI</sequence>
<protein>
    <submittedName>
        <fullName evidence="3">Uncharacterized protein</fullName>
    </submittedName>
</protein>
<dbReference type="AlphaFoldDB" id="A0A080ZNV3"/>
<dbReference type="Proteomes" id="UP000028582">
    <property type="component" value="Unassembled WGS sequence"/>
</dbReference>
<feature type="compositionally biased region" description="Polar residues" evidence="2">
    <location>
        <begin position="487"/>
        <end position="504"/>
    </location>
</feature>
<gene>
    <name evidence="3" type="ORF">F444_14839</name>
</gene>
<feature type="compositionally biased region" description="Basic and acidic residues" evidence="2">
    <location>
        <begin position="585"/>
        <end position="597"/>
    </location>
</feature>
<evidence type="ECO:0000313" key="3">
    <source>
        <dbReference type="EMBL" id="ETO68314.1"/>
    </source>
</evidence>
<dbReference type="EMBL" id="ANJA01002702">
    <property type="protein sequence ID" value="ETO68314.1"/>
    <property type="molecule type" value="Genomic_DNA"/>
</dbReference>
<evidence type="ECO:0000256" key="2">
    <source>
        <dbReference type="SAM" id="MobiDB-lite"/>
    </source>
</evidence>
<feature type="region of interest" description="Disordered" evidence="2">
    <location>
        <begin position="386"/>
        <end position="439"/>
    </location>
</feature>
<dbReference type="OrthoDB" id="117706at2759"/>
<accession>A0A080ZNV3</accession>
<reference evidence="3 4" key="1">
    <citation type="submission" date="2013-11" db="EMBL/GenBank/DDBJ databases">
        <title>The Genome Sequence of Phytophthora parasitica P1976.</title>
        <authorList>
            <consortium name="The Broad Institute Genomics Platform"/>
            <person name="Russ C."/>
            <person name="Tyler B."/>
            <person name="Panabieres F."/>
            <person name="Shan W."/>
            <person name="Tripathy S."/>
            <person name="Grunwald N."/>
            <person name="Machado M."/>
            <person name="Johnson C.S."/>
            <person name="Walker B."/>
            <person name="Young S."/>
            <person name="Zeng Q."/>
            <person name="Gargeya S."/>
            <person name="Fitzgerald M."/>
            <person name="Haas B."/>
            <person name="Abouelleil A."/>
            <person name="Allen A.W."/>
            <person name="Alvarado L."/>
            <person name="Arachchi H.M."/>
            <person name="Berlin A.M."/>
            <person name="Chapman S.B."/>
            <person name="Gainer-Dewar J."/>
            <person name="Goldberg J."/>
            <person name="Griggs A."/>
            <person name="Gujja S."/>
            <person name="Hansen M."/>
            <person name="Howarth C."/>
            <person name="Imamovic A."/>
            <person name="Ireland A."/>
            <person name="Larimer J."/>
            <person name="McCowan C."/>
            <person name="Murphy C."/>
            <person name="Pearson M."/>
            <person name="Poon T.W."/>
            <person name="Priest M."/>
            <person name="Roberts A."/>
            <person name="Saif S."/>
            <person name="Shea T."/>
            <person name="Sisk P."/>
            <person name="Sykes S."/>
            <person name="Wortman J."/>
            <person name="Nusbaum C."/>
            <person name="Birren B."/>
        </authorList>
    </citation>
    <scope>NUCLEOTIDE SEQUENCE [LARGE SCALE GENOMIC DNA]</scope>
    <source>
        <strain evidence="3 4">P1976</strain>
    </source>
</reference>
<feature type="compositionally biased region" description="Basic and acidic residues" evidence="2">
    <location>
        <begin position="358"/>
        <end position="367"/>
    </location>
</feature>
<feature type="compositionally biased region" description="Polar residues" evidence="2">
    <location>
        <begin position="573"/>
        <end position="583"/>
    </location>
</feature>